<evidence type="ECO:0008006" key="3">
    <source>
        <dbReference type="Google" id="ProtNLM"/>
    </source>
</evidence>
<protein>
    <recommendedName>
        <fullName evidence="3">Bacterial toxin 50 domain-containing protein</fullName>
    </recommendedName>
</protein>
<gene>
    <name evidence="1" type="ORF">ACHKAR_01030</name>
</gene>
<reference evidence="1 2" key="1">
    <citation type="journal article" date="2013" name="Int. J. Syst. Evol. Microbiol.">
        <title>Marinoscillum luteum sp. nov., isolated from marine sediment.</title>
        <authorList>
            <person name="Cha I.T."/>
            <person name="Park S.J."/>
            <person name="Kim S.J."/>
            <person name="Kim J.G."/>
            <person name="Jung M.Y."/>
            <person name="Shin K.S."/>
            <person name="Kwon K.K."/>
            <person name="Yang S.H."/>
            <person name="Seo Y.S."/>
            <person name="Rhee S.K."/>
        </authorList>
    </citation>
    <scope>NUCLEOTIDE SEQUENCE [LARGE SCALE GENOMIC DNA]</scope>
    <source>
        <strain evidence="1 2">KCTC 23939</strain>
    </source>
</reference>
<dbReference type="EMBL" id="JBIPKE010000008">
    <property type="protein sequence ID" value="MFH6981996.1"/>
    <property type="molecule type" value="Genomic_DNA"/>
</dbReference>
<organism evidence="1 2">
    <name type="scientific">Marinoscillum luteum</name>
    <dbReference type="NCBI Taxonomy" id="861051"/>
    <lineage>
        <taxon>Bacteria</taxon>
        <taxon>Pseudomonadati</taxon>
        <taxon>Bacteroidota</taxon>
        <taxon>Cytophagia</taxon>
        <taxon>Cytophagales</taxon>
        <taxon>Reichenbachiellaceae</taxon>
        <taxon>Marinoscillum</taxon>
    </lineage>
</organism>
<evidence type="ECO:0000313" key="2">
    <source>
        <dbReference type="Proteomes" id="UP001610063"/>
    </source>
</evidence>
<sequence>MKKAWANFVKTFQPKYSVVVNMYHVVPGTPVKKHAHKHEFGKGELDEASIFFHKVVKRHSQLGFPNTEVQLIKGKKTVVQAKNYGPVELVKGLNVQSA</sequence>
<keyword evidence="2" id="KW-1185">Reference proteome</keyword>
<accession>A0ABW7N3E8</accession>
<proteinExistence type="predicted"/>
<name>A0ABW7N3E8_9BACT</name>
<dbReference type="RefSeq" id="WP_159584725.1">
    <property type="nucleotide sequence ID" value="NZ_JBIPKE010000008.1"/>
</dbReference>
<dbReference type="Proteomes" id="UP001610063">
    <property type="component" value="Unassembled WGS sequence"/>
</dbReference>
<comment type="caution">
    <text evidence="1">The sequence shown here is derived from an EMBL/GenBank/DDBJ whole genome shotgun (WGS) entry which is preliminary data.</text>
</comment>
<evidence type="ECO:0000313" key="1">
    <source>
        <dbReference type="EMBL" id="MFH6981996.1"/>
    </source>
</evidence>